<gene>
    <name evidence="2" type="ORF">ENJ12_06075</name>
</gene>
<dbReference type="Pfam" id="PF02635">
    <property type="entry name" value="DsrE"/>
    <property type="match status" value="1"/>
</dbReference>
<accession>A0A831WFA9</accession>
<organism evidence="2">
    <name type="scientific">Thiolapillus brandeum</name>
    <dbReference type="NCBI Taxonomy" id="1076588"/>
    <lineage>
        <taxon>Bacteria</taxon>
        <taxon>Pseudomonadati</taxon>
        <taxon>Pseudomonadota</taxon>
        <taxon>Gammaproteobacteria</taxon>
        <taxon>Chromatiales</taxon>
        <taxon>Sedimenticolaceae</taxon>
        <taxon>Thiolapillus</taxon>
    </lineage>
</organism>
<dbReference type="InterPro" id="IPR003787">
    <property type="entry name" value="Sulphur_relay_DsrE/F-like"/>
</dbReference>
<dbReference type="Proteomes" id="UP000886339">
    <property type="component" value="Unassembled WGS sequence"/>
</dbReference>
<dbReference type="PANTHER" id="PTHR37691:SF1">
    <property type="entry name" value="BLR3518 PROTEIN"/>
    <property type="match status" value="1"/>
</dbReference>
<name>A0A831WFA9_9GAMM</name>
<evidence type="ECO:0008006" key="3">
    <source>
        <dbReference type="Google" id="ProtNLM"/>
    </source>
</evidence>
<keyword evidence="1" id="KW-0732">Signal</keyword>
<evidence type="ECO:0000313" key="2">
    <source>
        <dbReference type="EMBL" id="HEC06396.1"/>
    </source>
</evidence>
<feature type="signal peptide" evidence="1">
    <location>
        <begin position="1"/>
        <end position="30"/>
    </location>
</feature>
<proteinExistence type="predicted"/>
<dbReference type="PANTHER" id="PTHR37691">
    <property type="entry name" value="BLR3518 PROTEIN"/>
    <property type="match status" value="1"/>
</dbReference>
<dbReference type="AlphaFoldDB" id="A0A831WFA9"/>
<comment type="caution">
    <text evidence="2">The sequence shown here is derived from an EMBL/GenBank/DDBJ whole genome shotgun (WGS) entry which is preliminary data.</text>
</comment>
<dbReference type="PROSITE" id="PS51318">
    <property type="entry name" value="TAT"/>
    <property type="match status" value="1"/>
</dbReference>
<sequence length="157" mass="17895">MHKPFNRRRFMQWLLATSSVSLLGPVSAHHTETHFEEDSTHHIVYQLNKADPKYISHILFSAGELLRKYGDDIEIIIAVYAEGIHLLGKRPKRPIPLELQQKASSLAAYGVAFHACGNTLKSVHWTKKDLLDFAKEVPIGVEDIMLLQEKGFSYISW</sequence>
<dbReference type="InterPro" id="IPR027396">
    <property type="entry name" value="DsrEFH-like"/>
</dbReference>
<dbReference type="Gene3D" id="3.40.1260.10">
    <property type="entry name" value="DsrEFH-like"/>
    <property type="match status" value="1"/>
</dbReference>
<dbReference type="EMBL" id="DRLF01000217">
    <property type="protein sequence ID" value="HEC06396.1"/>
    <property type="molecule type" value="Genomic_DNA"/>
</dbReference>
<dbReference type="SUPFAM" id="SSF75169">
    <property type="entry name" value="DsrEFH-like"/>
    <property type="match status" value="1"/>
</dbReference>
<reference evidence="2" key="1">
    <citation type="journal article" date="2020" name="mSystems">
        <title>Genome- and Community-Level Interaction Insights into Carbon Utilization and Element Cycling Functions of Hydrothermarchaeota in Hydrothermal Sediment.</title>
        <authorList>
            <person name="Zhou Z."/>
            <person name="Liu Y."/>
            <person name="Xu W."/>
            <person name="Pan J."/>
            <person name="Luo Z.H."/>
            <person name="Li M."/>
        </authorList>
    </citation>
    <scope>NUCLEOTIDE SEQUENCE [LARGE SCALE GENOMIC DNA]</scope>
    <source>
        <strain evidence="2">HyVt-458</strain>
    </source>
</reference>
<dbReference type="InterPro" id="IPR006311">
    <property type="entry name" value="TAT_signal"/>
</dbReference>
<feature type="chain" id="PRO_5032769195" description="Sulfur reduction protein DsrE" evidence="1">
    <location>
        <begin position="31"/>
        <end position="157"/>
    </location>
</feature>
<evidence type="ECO:0000256" key="1">
    <source>
        <dbReference type="SAM" id="SignalP"/>
    </source>
</evidence>
<protein>
    <recommendedName>
        <fullName evidence="3">Sulfur reduction protein DsrE</fullName>
    </recommendedName>
</protein>